<proteinExistence type="predicted"/>
<dbReference type="EMBL" id="NSCI01000043">
    <property type="protein sequence ID" value="RAW84251.1"/>
    <property type="molecule type" value="Genomic_DNA"/>
</dbReference>
<evidence type="ECO:0000313" key="2">
    <source>
        <dbReference type="EMBL" id="RAW84251.1"/>
    </source>
</evidence>
<sequence length="187" mass="21281">MFCEEKVAQMAAYLLHKCGGRMAYLKLMKLLYLADRVSMNDYGYSITGDRMVSMPKGPVLSQTLNLITGDYASDEFGWGAWIKSEKNYEISLKRKKDVTRDDFESLSDAELGVLDAIWEQFGHMSRFDIVEYTHKHCTEWQDPGGSSYPISPSSVFIAVGKSPEVAEKLARELIERQQLDCFLQGLR</sequence>
<evidence type="ECO:0000313" key="3">
    <source>
        <dbReference type="Proteomes" id="UP000250870"/>
    </source>
</evidence>
<dbReference type="Proteomes" id="UP000250870">
    <property type="component" value="Unassembled WGS sequence"/>
</dbReference>
<gene>
    <name evidence="2" type="ORF">CKY01_20305</name>
</gene>
<comment type="caution">
    <text evidence="2">The sequence shown here is derived from an EMBL/GenBank/DDBJ whole genome shotgun (WGS) entry which is preliminary data.</text>
</comment>
<protein>
    <recommendedName>
        <fullName evidence="1">Antitoxin SocA-like Panacea domain-containing protein</fullName>
    </recommendedName>
</protein>
<accession>A0A329VA36</accession>
<organism evidence="2 3">
    <name type="scientific">Photorhabdus laumondii subsp. clarkei</name>
    <dbReference type="NCBI Taxonomy" id="2029685"/>
    <lineage>
        <taxon>Bacteria</taxon>
        <taxon>Pseudomonadati</taxon>
        <taxon>Pseudomonadota</taxon>
        <taxon>Gammaproteobacteria</taxon>
        <taxon>Enterobacterales</taxon>
        <taxon>Morganellaceae</taxon>
        <taxon>Photorhabdus</taxon>
    </lineage>
</organism>
<reference evidence="2 3" key="1">
    <citation type="journal article" date="2018" name="Int. J. Syst. Evol. Microbiol.">
        <title>Whole-genome-based revisit of Photorhabdus phylogeny: proposal for the elevation of most Photorhabdus subspecies to the species level and description of one novel species Photorhabdus bodei sp. nov., and one novel subspecies Photorhabdus laumondii subsp. clarkei subsp. nov.</title>
        <authorList>
            <person name="Machado R.A.R."/>
            <person name="Wuthrich D."/>
            <person name="Kuhnert P."/>
            <person name="Arce C.C.M."/>
            <person name="Thonen L."/>
            <person name="Ruiz C."/>
            <person name="Zhang X."/>
            <person name="Robert C.A.M."/>
            <person name="Karimi J."/>
            <person name="Kamali S."/>
            <person name="Ma J."/>
            <person name="Bruggmann R."/>
            <person name="Erb M."/>
        </authorList>
    </citation>
    <scope>NUCLEOTIDE SEQUENCE [LARGE SCALE GENOMIC DNA]</scope>
    <source>
        <strain evidence="2 3">BOJ-47</strain>
    </source>
</reference>
<dbReference type="Pfam" id="PF13274">
    <property type="entry name" value="SocA_Panacea"/>
    <property type="match status" value="1"/>
</dbReference>
<evidence type="ECO:0000259" key="1">
    <source>
        <dbReference type="Pfam" id="PF13274"/>
    </source>
</evidence>
<dbReference type="RefSeq" id="WP_113026977.1">
    <property type="nucleotide sequence ID" value="NZ_CAWNWQ010000043.1"/>
</dbReference>
<dbReference type="InterPro" id="IPR025272">
    <property type="entry name" value="SocA_Panacea"/>
</dbReference>
<dbReference type="AlphaFoldDB" id="A0A329VA36"/>
<name>A0A329VA36_9GAMM</name>
<feature type="domain" description="Antitoxin SocA-like Panacea" evidence="1">
    <location>
        <begin position="27"/>
        <end position="141"/>
    </location>
</feature>